<dbReference type="HAMAP" id="MF_02216">
    <property type="entry name" value="UbiK"/>
    <property type="match status" value="1"/>
</dbReference>
<dbReference type="InterPro" id="IPR007475">
    <property type="entry name" value="UbiK"/>
</dbReference>
<comment type="caution">
    <text evidence="2">The sequence shown here is derived from an EMBL/GenBank/DDBJ whole genome shotgun (WGS) entry which is preliminary data.</text>
</comment>
<dbReference type="UniPathway" id="UPA00232"/>
<comment type="pathway">
    <text evidence="1">Cofactor biosynthesis; ubiquinone biosynthesis.</text>
</comment>
<evidence type="ECO:0000313" key="2">
    <source>
        <dbReference type="EMBL" id="RUO63056.1"/>
    </source>
</evidence>
<dbReference type="Proteomes" id="UP000288259">
    <property type="component" value="Unassembled WGS sequence"/>
</dbReference>
<sequence length="85" mass="9896">MDAKKIEDIAKQINDSIPAGVKDLAGNMENRIKQILQQQLAKLDVVTHEELDVQQQLLLRLRQRVEQLEQQVQQLQQDQDKPEQL</sequence>
<evidence type="ECO:0000313" key="3">
    <source>
        <dbReference type="Proteomes" id="UP000288259"/>
    </source>
</evidence>
<feature type="coiled-coil region" evidence="1">
    <location>
        <begin position="51"/>
        <end position="85"/>
    </location>
</feature>
<organism evidence="2 3">
    <name type="scientific">Pseudidiomarina insulisalsae</name>
    <dbReference type="NCBI Taxonomy" id="575789"/>
    <lineage>
        <taxon>Bacteria</taxon>
        <taxon>Pseudomonadati</taxon>
        <taxon>Pseudomonadota</taxon>
        <taxon>Gammaproteobacteria</taxon>
        <taxon>Alteromonadales</taxon>
        <taxon>Idiomarinaceae</taxon>
        <taxon>Pseudidiomarina</taxon>
    </lineage>
</organism>
<dbReference type="AlphaFoldDB" id="A0A432YPL0"/>
<protein>
    <recommendedName>
        <fullName evidence="1">Ubiquinone biosynthesis accessory factor UbiK</fullName>
    </recommendedName>
</protein>
<comment type="function">
    <text evidence="1">Required for efficient ubiquinone (coenzyme Q) biosynthesis. UbiK is probably an accessory factor of Ubi enzymes and facilitates ubiquinone biosynthesis by acting as an assembly factor, a targeting factor, or both.</text>
</comment>
<name>A0A432YPL0_9GAMM</name>
<dbReference type="RefSeq" id="WP_126753622.1">
    <property type="nucleotide sequence ID" value="NZ_PIPY01000002.1"/>
</dbReference>
<keyword evidence="3" id="KW-1185">Reference proteome</keyword>
<comment type="subcellular location">
    <subcellularLocation>
        <location evidence="1">Cytoplasm</location>
    </subcellularLocation>
</comment>
<dbReference type="PANTHER" id="PTHR38040:SF1">
    <property type="entry name" value="UBIQUINONE BIOSYNTHESIS ACCESSORY FACTOR UBIK"/>
    <property type="match status" value="1"/>
</dbReference>
<keyword evidence="1" id="KW-0175">Coiled coil</keyword>
<reference evidence="3" key="1">
    <citation type="journal article" date="2018" name="Front. Microbiol.">
        <title>Genome-Based Analysis Reveals the Taxonomy and Diversity of the Family Idiomarinaceae.</title>
        <authorList>
            <person name="Liu Y."/>
            <person name="Lai Q."/>
            <person name="Shao Z."/>
        </authorList>
    </citation>
    <scope>NUCLEOTIDE SEQUENCE [LARGE SCALE GENOMIC DNA]</scope>
    <source>
        <strain evidence="3">CVS-6</strain>
    </source>
</reference>
<comment type="similarity">
    <text evidence="1">Belongs to the UbiK family.</text>
</comment>
<accession>A0A432YPL0</accession>
<dbReference type="Pfam" id="PF04380">
    <property type="entry name" value="BMFP"/>
    <property type="match status" value="1"/>
</dbReference>
<dbReference type="GO" id="GO:0005829">
    <property type="term" value="C:cytosol"/>
    <property type="evidence" value="ECO:0007669"/>
    <property type="project" value="TreeGrafter"/>
</dbReference>
<dbReference type="PANTHER" id="PTHR38040">
    <property type="entry name" value="UBIQUINONE BIOSYNTHESIS ACCESSORY FACTOR UBIK"/>
    <property type="match status" value="1"/>
</dbReference>
<dbReference type="GO" id="GO:0006744">
    <property type="term" value="P:ubiquinone biosynthetic process"/>
    <property type="evidence" value="ECO:0007669"/>
    <property type="project" value="UniProtKB-UniRule"/>
</dbReference>
<keyword evidence="1" id="KW-0831">Ubiquinone biosynthesis</keyword>
<dbReference type="EMBL" id="PIPY01000002">
    <property type="protein sequence ID" value="RUO63056.1"/>
    <property type="molecule type" value="Genomic_DNA"/>
</dbReference>
<keyword evidence="1" id="KW-0963">Cytoplasm</keyword>
<proteinExistence type="inferred from homology"/>
<evidence type="ECO:0000256" key="1">
    <source>
        <dbReference type="HAMAP-Rule" id="MF_02216"/>
    </source>
</evidence>
<gene>
    <name evidence="1" type="primary">ubiK</name>
    <name evidence="2" type="ORF">CWI71_02175</name>
</gene>
<dbReference type="OrthoDB" id="5297354at2"/>